<feature type="compositionally biased region" description="Basic and acidic residues" evidence="10">
    <location>
        <begin position="123"/>
        <end position="132"/>
    </location>
</feature>
<dbReference type="Pfam" id="PF02416">
    <property type="entry name" value="TatA_B_E"/>
    <property type="match status" value="1"/>
</dbReference>
<evidence type="ECO:0000256" key="7">
    <source>
        <dbReference type="ARBA" id="ARBA00023010"/>
    </source>
</evidence>
<organism evidence="12 13">
    <name type="scientific">Corynebacterium tapiri</name>
    <dbReference type="NCBI Taxonomy" id="1448266"/>
    <lineage>
        <taxon>Bacteria</taxon>
        <taxon>Bacillati</taxon>
        <taxon>Actinomycetota</taxon>
        <taxon>Actinomycetes</taxon>
        <taxon>Mycobacteriales</taxon>
        <taxon>Corynebacteriaceae</taxon>
        <taxon>Corynebacterium</taxon>
    </lineage>
</organism>
<keyword evidence="7 9" id="KW-0811">Translocation</keyword>
<evidence type="ECO:0000256" key="4">
    <source>
        <dbReference type="ARBA" id="ARBA00022692"/>
    </source>
</evidence>
<comment type="similarity">
    <text evidence="9">Belongs to the TatB family.</text>
</comment>
<dbReference type="GO" id="GO:0033281">
    <property type="term" value="C:TAT protein transport complex"/>
    <property type="evidence" value="ECO:0007669"/>
    <property type="project" value="UniProtKB-UniRule"/>
</dbReference>
<dbReference type="GO" id="GO:0008320">
    <property type="term" value="F:protein transmembrane transporter activity"/>
    <property type="evidence" value="ECO:0007669"/>
    <property type="project" value="UniProtKB-UniRule"/>
</dbReference>
<reference evidence="12 13" key="1">
    <citation type="submission" date="2019-06" db="EMBL/GenBank/DDBJ databases">
        <authorList>
            <person name="Li J."/>
        </authorList>
    </citation>
    <scope>NUCLEOTIDE SEQUENCE [LARGE SCALE GENOMIC DNA]</scope>
    <source>
        <strain evidence="12 13">LMG 28165</strain>
    </source>
</reference>
<evidence type="ECO:0000256" key="3">
    <source>
        <dbReference type="ARBA" id="ARBA00022475"/>
    </source>
</evidence>
<dbReference type="HAMAP" id="MF_00237">
    <property type="entry name" value="TatB"/>
    <property type="match status" value="1"/>
</dbReference>
<evidence type="ECO:0000256" key="9">
    <source>
        <dbReference type="HAMAP-Rule" id="MF_00237"/>
    </source>
</evidence>
<evidence type="ECO:0000256" key="5">
    <source>
        <dbReference type="ARBA" id="ARBA00022927"/>
    </source>
</evidence>
<keyword evidence="3 9" id="KW-1003">Cell membrane</keyword>
<keyword evidence="8 9" id="KW-0472">Membrane</keyword>
<name>A0A5C4U601_9CORY</name>
<evidence type="ECO:0000256" key="2">
    <source>
        <dbReference type="ARBA" id="ARBA00022448"/>
    </source>
</evidence>
<comment type="caution">
    <text evidence="12">The sequence shown here is derived from an EMBL/GenBank/DDBJ whole genome shotgun (WGS) entry which is preliminary data.</text>
</comment>
<dbReference type="Proteomes" id="UP000312032">
    <property type="component" value="Unassembled WGS sequence"/>
</dbReference>
<comment type="subunit">
    <text evidence="9">The Tat system comprises two distinct complexes: a TatABC complex, containing multiple copies of TatA, TatB and TatC subunits, and a separate TatA complex, containing only TatA subunits. Substrates initially bind to the TatABC complex, which probably triggers association of the separate TatA complex to form the active translocon.</text>
</comment>
<evidence type="ECO:0000256" key="1">
    <source>
        <dbReference type="ARBA" id="ARBA00004167"/>
    </source>
</evidence>
<feature type="region of interest" description="Disordered" evidence="10">
    <location>
        <begin position="103"/>
        <end position="172"/>
    </location>
</feature>
<dbReference type="EMBL" id="VDHJ01000002">
    <property type="protein sequence ID" value="TNL99678.1"/>
    <property type="molecule type" value="Genomic_DNA"/>
</dbReference>
<sequence>MFDNIGWVEIAVLVIVAVIVVGPERLPGLLKDVRAAIYAARKGIANARAELDGTFGDEFAEFREPIAQAAEWGRLGPKRAITRALFDGDDSALDDFDPRRILAETGIDPTRETPAQAARRLRKQADALEQAERAQGSTAASAGPADPAGNTGYNPQNPPKPQKAQFSWEDVL</sequence>
<dbReference type="RefSeq" id="WP_139464594.1">
    <property type="nucleotide sequence ID" value="NZ_VDHJ01000002.1"/>
</dbReference>
<comment type="function">
    <text evidence="9">Part of the twin-arginine translocation (Tat) system that transports large folded proteins containing a characteristic twin-arginine motif in their signal peptide across membranes. Together with TatC, TatB is part of a receptor directly interacting with Tat signal peptides. TatB may form an oligomeric binding site that transiently accommodates folded Tat precursor proteins before their translocation.</text>
</comment>
<evidence type="ECO:0000313" key="13">
    <source>
        <dbReference type="Proteomes" id="UP000312032"/>
    </source>
</evidence>
<evidence type="ECO:0000256" key="6">
    <source>
        <dbReference type="ARBA" id="ARBA00022989"/>
    </source>
</evidence>
<proteinExistence type="inferred from homology"/>
<dbReference type="OrthoDB" id="3267321at2"/>
<keyword evidence="4 9" id="KW-0812">Transmembrane</keyword>
<dbReference type="InterPro" id="IPR003369">
    <property type="entry name" value="TatA/B/E"/>
</dbReference>
<keyword evidence="5 9" id="KW-0653">Protein transport</keyword>
<dbReference type="InterPro" id="IPR018448">
    <property type="entry name" value="TatB"/>
</dbReference>
<keyword evidence="6 9" id="KW-1133">Transmembrane helix</keyword>
<keyword evidence="2 9" id="KW-0813">Transport</keyword>
<evidence type="ECO:0000256" key="8">
    <source>
        <dbReference type="ARBA" id="ARBA00023136"/>
    </source>
</evidence>
<comment type="subcellular location">
    <subcellularLocation>
        <location evidence="9">Cell membrane</location>
        <topology evidence="9">Single-pass membrane protein</topology>
    </subcellularLocation>
    <subcellularLocation>
        <location evidence="1">Membrane</location>
        <topology evidence="1">Single-pass membrane protein</topology>
    </subcellularLocation>
</comment>
<dbReference type="Gene3D" id="1.20.5.3310">
    <property type="match status" value="1"/>
</dbReference>
<keyword evidence="13" id="KW-1185">Reference proteome</keyword>
<gene>
    <name evidence="9" type="primary">tatB</name>
    <name evidence="12" type="ORF">FHE74_01135</name>
</gene>
<evidence type="ECO:0000256" key="11">
    <source>
        <dbReference type="SAM" id="Phobius"/>
    </source>
</evidence>
<dbReference type="AlphaFoldDB" id="A0A5C4U601"/>
<evidence type="ECO:0000256" key="10">
    <source>
        <dbReference type="SAM" id="MobiDB-lite"/>
    </source>
</evidence>
<feature type="transmembrane region" description="Helical" evidence="11">
    <location>
        <begin position="6"/>
        <end position="22"/>
    </location>
</feature>
<evidence type="ECO:0000313" key="12">
    <source>
        <dbReference type="EMBL" id="TNL99678.1"/>
    </source>
</evidence>
<dbReference type="GO" id="GO:0043953">
    <property type="term" value="P:protein transport by the Tat complex"/>
    <property type="evidence" value="ECO:0007669"/>
    <property type="project" value="UniProtKB-UniRule"/>
</dbReference>
<accession>A0A5C4U601</accession>
<protein>
    <recommendedName>
        <fullName evidence="9">Sec-independent protein translocase protein TatB</fullName>
    </recommendedName>
</protein>
<dbReference type="PRINTS" id="PR01506">
    <property type="entry name" value="TATBPROTEIN"/>
</dbReference>